<comment type="caution">
    <text evidence="6">The sequence shown here is derived from an EMBL/GenBank/DDBJ whole genome shotgun (WGS) entry which is preliminary data.</text>
</comment>
<reference evidence="6" key="1">
    <citation type="submission" date="2023-07" db="EMBL/GenBank/DDBJ databases">
        <title>Genome content predicts the carbon catabolic preferences of heterotrophic bacteria.</title>
        <authorList>
            <person name="Gralka M."/>
        </authorList>
    </citation>
    <scope>NUCLEOTIDE SEQUENCE</scope>
    <source>
        <strain evidence="6">I2M16</strain>
    </source>
</reference>
<keyword evidence="1" id="KW-0805">Transcription regulation</keyword>
<protein>
    <submittedName>
        <fullName evidence="6">TetR/AcrR family transcriptional regulator</fullName>
    </submittedName>
</protein>
<dbReference type="AlphaFoldDB" id="A0AAW7XIY1"/>
<dbReference type="GO" id="GO:0000976">
    <property type="term" value="F:transcription cis-regulatory region binding"/>
    <property type="evidence" value="ECO:0007669"/>
    <property type="project" value="TreeGrafter"/>
</dbReference>
<dbReference type="PROSITE" id="PS50977">
    <property type="entry name" value="HTH_TETR_2"/>
    <property type="match status" value="1"/>
</dbReference>
<evidence type="ECO:0000256" key="2">
    <source>
        <dbReference type="ARBA" id="ARBA00023125"/>
    </source>
</evidence>
<dbReference type="FunFam" id="1.10.10.60:FF:000141">
    <property type="entry name" value="TetR family transcriptional regulator"/>
    <property type="match status" value="1"/>
</dbReference>
<dbReference type="PANTHER" id="PTHR30055:SF200">
    <property type="entry name" value="HTH-TYPE TRANSCRIPTIONAL REPRESSOR BDCR"/>
    <property type="match status" value="1"/>
</dbReference>
<evidence type="ECO:0000313" key="6">
    <source>
        <dbReference type="EMBL" id="MDO6454090.1"/>
    </source>
</evidence>
<evidence type="ECO:0000313" key="7">
    <source>
        <dbReference type="Proteomes" id="UP001169862"/>
    </source>
</evidence>
<keyword evidence="2 4" id="KW-0238">DNA-binding</keyword>
<dbReference type="PANTHER" id="PTHR30055">
    <property type="entry name" value="HTH-TYPE TRANSCRIPTIONAL REGULATOR RUTR"/>
    <property type="match status" value="1"/>
</dbReference>
<dbReference type="Proteomes" id="UP001169862">
    <property type="component" value="Unassembled WGS sequence"/>
</dbReference>
<dbReference type="GO" id="GO:0003700">
    <property type="term" value="F:DNA-binding transcription factor activity"/>
    <property type="evidence" value="ECO:0007669"/>
    <property type="project" value="TreeGrafter"/>
</dbReference>
<dbReference type="PRINTS" id="PR00455">
    <property type="entry name" value="HTHTETR"/>
</dbReference>
<evidence type="ECO:0000259" key="5">
    <source>
        <dbReference type="PROSITE" id="PS50977"/>
    </source>
</evidence>
<feature type="DNA-binding region" description="H-T-H motif" evidence="4">
    <location>
        <begin position="29"/>
        <end position="48"/>
    </location>
</feature>
<evidence type="ECO:0000256" key="3">
    <source>
        <dbReference type="ARBA" id="ARBA00023163"/>
    </source>
</evidence>
<dbReference type="Gene3D" id="1.10.357.10">
    <property type="entry name" value="Tetracycline Repressor, domain 2"/>
    <property type="match status" value="1"/>
</dbReference>
<accession>A0AAW7XIY1</accession>
<evidence type="ECO:0000256" key="1">
    <source>
        <dbReference type="ARBA" id="ARBA00023015"/>
    </source>
</evidence>
<dbReference type="Pfam" id="PF00440">
    <property type="entry name" value="TetR_N"/>
    <property type="match status" value="1"/>
</dbReference>
<dbReference type="InterPro" id="IPR050109">
    <property type="entry name" value="HTH-type_TetR-like_transc_reg"/>
</dbReference>
<dbReference type="InterPro" id="IPR009057">
    <property type="entry name" value="Homeodomain-like_sf"/>
</dbReference>
<dbReference type="EMBL" id="JAUOPG010000006">
    <property type="protein sequence ID" value="MDO6454090.1"/>
    <property type="molecule type" value="Genomic_DNA"/>
</dbReference>
<dbReference type="RefSeq" id="WP_215152608.1">
    <property type="nucleotide sequence ID" value="NZ_JAHHDZ010000019.1"/>
</dbReference>
<sequence>MARGRPSKKQHIIDTAGQLFSQLGYQATSIDVVTQTAGVSKPTVYNNFPSKLSLLHEWLILQSDHLLSMVVFDSAKKIQTDSLQTCSSPANKQALNVILNGYELLIKETFYLSILRICIGESQKLNSDVLALFFELDNSLNNQAVEVCLSIVEEPLVARAIVSIVKQQAVDRALGVPNSLSTEDVLSLSLRF</sequence>
<evidence type="ECO:0000256" key="4">
    <source>
        <dbReference type="PROSITE-ProRule" id="PRU00335"/>
    </source>
</evidence>
<organism evidence="6 7">
    <name type="scientific">Neptunomonas phycophila</name>
    <dbReference type="NCBI Taxonomy" id="1572645"/>
    <lineage>
        <taxon>Bacteria</taxon>
        <taxon>Pseudomonadati</taxon>
        <taxon>Pseudomonadota</taxon>
        <taxon>Gammaproteobacteria</taxon>
        <taxon>Oceanospirillales</taxon>
        <taxon>Oceanospirillaceae</taxon>
        <taxon>Neptunomonas</taxon>
    </lineage>
</organism>
<dbReference type="SUPFAM" id="SSF46689">
    <property type="entry name" value="Homeodomain-like"/>
    <property type="match status" value="1"/>
</dbReference>
<keyword evidence="3" id="KW-0804">Transcription</keyword>
<name>A0AAW7XIY1_9GAMM</name>
<feature type="domain" description="HTH tetR-type" evidence="5">
    <location>
        <begin position="6"/>
        <end position="66"/>
    </location>
</feature>
<gene>
    <name evidence="6" type="ORF">Q4490_10995</name>
</gene>
<dbReference type="InterPro" id="IPR001647">
    <property type="entry name" value="HTH_TetR"/>
</dbReference>
<proteinExistence type="predicted"/>